<dbReference type="EC" id="3.4.11.2" evidence="4"/>
<dbReference type="InterPro" id="IPR027268">
    <property type="entry name" value="Peptidase_M4/M1_CTD_sf"/>
</dbReference>
<dbReference type="Pfam" id="PF01433">
    <property type="entry name" value="Peptidase_M1"/>
    <property type="match status" value="1"/>
</dbReference>
<dbReference type="GO" id="GO:0042277">
    <property type="term" value="F:peptide binding"/>
    <property type="evidence" value="ECO:0007669"/>
    <property type="project" value="TreeGrafter"/>
</dbReference>
<dbReference type="Proteomes" id="UP000630660">
    <property type="component" value="Unassembled WGS sequence"/>
</dbReference>
<keyword evidence="9" id="KW-0378">Hydrolase</keyword>
<evidence type="ECO:0000256" key="2">
    <source>
        <dbReference type="ARBA" id="ARBA00001947"/>
    </source>
</evidence>
<comment type="catalytic activity">
    <reaction evidence="1">
        <text>Release of an N-terminal amino acid, Xaa-|-Yaa- from a peptide, amide or arylamide. Xaa is preferably Ala, but may be most amino acids including Pro (slow action). When a terminal hydrophobic residue is followed by a prolyl residue, the two may be released as an intact Xaa-Pro dipeptide.</text>
        <dbReference type="EC" id="3.4.11.2"/>
    </reaction>
</comment>
<organism evidence="13 14">
    <name type="scientific">candidate division WOR-3 bacterium</name>
    <dbReference type="NCBI Taxonomy" id="2052148"/>
    <lineage>
        <taxon>Bacteria</taxon>
        <taxon>Bacteria division WOR-3</taxon>
    </lineage>
</organism>
<evidence type="ECO:0000256" key="1">
    <source>
        <dbReference type="ARBA" id="ARBA00000098"/>
    </source>
</evidence>
<evidence type="ECO:0000256" key="7">
    <source>
        <dbReference type="ARBA" id="ARBA00022670"/>
    </source>
</evidence>
<comment type="cofactor">
    <cofactor evidence="2">
        <name>Zn(2+)</name>
        <dbReference type="ChEBI" id="CHEBI:29105"/>
    </cofactor>
</comment>
<dbReference type="GO" id="GO:0016285">
    <property type="term" value="F:alanyl aminopeptidase activity"/>
    <property type="evidence" value="ECO:0007669"/>
    <property type="project" value="UniProtKB-EC"/>
</dbReference>
<keyword evidence="7" id="KW-0645">Protease</keyword>
<dbReference type="InterPro" id="IPR026444">
    <property type="entry name" value="Secre_tail"/>
</dbReference>
<sequence>MPMLPLRWGGAMENQTCTHIDTRQNWGDWDVIVAHELSHSWWGNATTCGLLKHMWLNEGFATYCEALWMEHAEGPEGYASYYRDYIEDVYLSHNQSHNDPVLDPPWSRIYSPLTYEKPACVLHMLRRLVGDEDFFTILRTYGERYKYTSAVSEEFESVVDEVTGDEYSWFFDQWLRAPGHPEYEWGWSTGVGIDSIPVEIHVMQTQQWPPDVPVFRMPVEFGLIEGADTFFVTFTDSLEDQSFELMRPGVTVDVVFDPHNNLLYEVEQVGITEEPTIAAPTFECPTICRSSIDYSLHSNPHSDIDIVLYDVSGRAVRHWNNLEPQGQLDLDDLSSGVYYLKVLEPTLGVHRIVVVH</sequence>
<evidence type="ECO:0000256" key="6">
    <source>
        <dbReference type="ARBA" id="ARBA00022438"/>
    </source>
</evidence>
<evidence type="ECO:0000313" key="14">
    <source>
        <dbReference type="Proteomes" id="UP000630660"/>
    </source>
</evidence>
<evidence type="ECO:0000256" key="3">
    <source>
        <dbReference type="ARBA" id="ARBA00010136"/>
    </source>
</evidence>
<dbReference type="GO" id="GO:0005737">
    <property type="term" value="C:cytoplasm"/>
    <property type="evidence" value="ECO:0007669"/>
    <property type="project" value="TreeGrafter"/>
</dbReference>
<dbReference type="GO" id="GO:0070006">
    <property type="term" value="F:metalloaminopeptidase activity"/>
    <property type="evidence" value="ECO:0007669"/>
    <property type="project" value="TreeGrafter"/>
</dbReference>
<keyword evidence="10" id="KW-0862">Zinc</keyword>
<evidence type="ECO:0000256" key="11">
    <source>
        <dbReference type="ARBA" id="ARBA00023049"/>
    </source>
</evidence>
<gene>
    <name evidence="13" type="ORF">GF359_01000</name>
</gene>
<protein>
    <recommendedName>
        <fullName evidence="5">Aminopeptidase N</fullName>
        <ecNumber evidence="4">3.4.11.2</ecNumber>
    </recommendedName>
</protein>
<keyword evidence="6" id="KW-0031">Aminopeptidase</keyword>
<comment type="caution">
    <text evidence="13">The sequence shown here is derived from an EMBL/GenBank/DDBJ whole genome shotgun (WGS) entry which is preliminary data.</text>
</comment>
<dbReference type="PRINTS" id="PR00756">
    <property type="entry name" value="ALADIPTASE"/>
</dbReference>
<dbReference type="PANTHER" id="PTHR11533">
    <property type="entry name" value="PROTEASE M1 ZINC METALLOPROTEASE"/>
    <property type="match status" value="1"/>
</dbReference>
<evidence type="ECO:0000256" key="9">
    <source>
        <dbReference type="ARBA" id="ARBA00022801"/>
    </source>
</evidence>
<name>A0A9D5K9C3_UNCW3</name>
<evidence type="ECO:0000259" key="12">
    <source>
        <dbReference type="Pfam" id="PF01433"/>
    </source>
</evidence>
<dbReference type="GO" id="GO:0016020">
    <property type="term" value="C:membrane"/>
    <property type="evidence" value="ECO:0007669"/>
    <property type="project" value="TreeGrafter"/>
</dbReference>
<dbReference type="PANTHER" id="PTHR11533:SF174">
    <property type="entry name" value="PUROMYCIN-SENSITIVE AMINOPEPTIDASE-RELATED"/>
    <property type="match status" value="1"/>
</dbReference>
<evidence type="ECO:0000256" key="10">
    <source>
        <dbReference type="ARBA" id="ARBA00022833"/>
    </source>
</evidence>
<evidence type="ECO:0000256" key="4">
    <source>
        <dbReference type="ARBA" id="ARBA00012564"/>
    </source>
</evidence>
<dbReference type="GO" id="GO:0005615">
    <property type="term" value="C:extracellular space"/>
    <property type="evidence" value="ECO:0007669"/>
    <property type="project" value="TreeGrafter"/>
</dbReference>
<dbReference type="NCBIfam" id="TIGR04183">
    <property type="entry name" value="Por_Secre_tail"/>
    <property type="match status" value="1"/>
</dbReference>
<dbReference type="InterPro" id="IPR001930">
    <property type="entry name" value="Peptidase_M1"/>
</dbReference>
<keyword evidence="8" id="KW-0479">Metal-binding</keyword>
<dbReference type="SUPFAM" id="SSF55486">
    <property type="entry name" value="Metalloproteases ('zincins'), catalytic domain"/>
    <property type="match status" value="1"/>
</dbReference>
<dbReference type="GO" id="GO:0008270">
    <property type="term" value="F:zinc ion binding"/>
    <property type="evidence" value="ECO:0007669"/>
    <property type="project" value="InterPro"/>
</dbReference>
<dbReference type="InterPro" id="IPR050344">
    <property type="entry name" value="Peptidase_M1_aminopeptidases"/>
</dbReference>
<proteinExistence type="inferred from homology"/>
<dbReference type="EMBL" id="WJKJ01000028">
    <property type="protein sequence ID" value="MBD3363771.1"/>
    <property type="molecule type" value="Genomic_DNA"/>
</dbReference>
<evidence type="ECO:0000313" key="13">
    <source>
        <dbReference type="EMBL" id="MBD3363771.1"/>
    </source>
</evidence>
<dbReference type="AlphaFoldDB" id="A0A9D5K9C3"/>
<comment type="similarity">
    <text evidence="3">Belongs to the peptidase M1 family.</text>
</comment>
<evidence type="ECO:0000256" key="5">
    <source>
        <dbReference type="ARBA" id="ARBA00015611"/>
    </source>
</evidence>
<dbReference type="Gene3D" id="1.10.390.10">
    <property type="entry name" value="Neutral Protease Domain 2"/>
    <property type="match status" value="1"/>
</dbReference>
<accession>A0A9D5K9C3</accession>
<dbReference type="GO" id="GO:0043171">
    <property type="term" value="P:peptide catabolic process"/>
    <property type="evidence" value="ECO:0007669"/>
    <property type="project" value="TreeGrafter"/>
</dbReference>
<keyword evidence="11" id="KW-0482">Metalloprotease</keyword>
<feature type="domain" description="Peptidase M1 membrane alanine aminopeptidase" evidence="12">
    <location>
        <begin position="25"/>
        <end position="174"/>
    </location>
</feature>
<reference evidence="13" key="1">
    <citation type="submission" date="2019-11" db="EMBL/GenBank/DDBJ databases">
        <title>Microbial mats filling the niche in hypersaline microbial mats.</title>
        <authorList>
            <person name="Wong H.L."/>
            <person name="Macleod F.I."/>
            <person name="White R.A. III"/>
            <person name="Burns B.P."/>
        </authorList>
    </citation>
    <scope>NUCLEOTIDE SEQUENCE</scope>
    <source>
        <strain evidence="13">Bin_327</strain>
    </source>
</reference>
<dbReference type="InterPro" id="IPR014782">
    <property type="entry name" value="Peptidase_M1_dom"/>
</dbReference>
<evidence type="ECO:0000256" key="8">
    <source>
        <dbReference type="ARBA" id="ARBA00022723"/>
    </source>
</evidence>
<dbReference type="GO" id="GO:0006508">
    <property type="term" value="P:proteolysis"/>
    <property type="evidence" value="ECO:0007669"/>
    <property type="project" value="UniProtKB-KW"/>
</dbReference>